<name>A0A0N1H8L1_9EURO</name>
<dbReference type="Pfam" id="PF09994">
    <property type="entry name" value="T6SS_Tle1-like_cat"/>
    <property type="match status" value="1"/>
</dbReference>
<comment type="caution">
    <text evidence="2">The sequence shown here is derived from an EMBL/GenBank/DDBJ whole genome shotgun (WGS) entry which is preliminary data.</text>
</comment>
<evidence type="ECO:0000259" key="1">
    <source>
        <dbReference type="Pfam" id="PF09994"/>
    </source>
</evidence>
<accession>A0A0N1H8L1</accession>
<evidence type="ECO:0000313" key="3">
    <source>
        <dbReference type="Proteomes" id="UP000038010"/>
    </source>
</evidence>
<keyword evidence="3" id="KW-1185">Reference proteome</keyword>
<dbReference type="PANTHER" id="PTHR33840">
    <property type="match status" value="1"/>
</dbReference>
<dbReference type="InterPro" id="IPR029058">
    <property type="entry name" value="AB_hydrolase_fold"/>
</dbReference>
<dbReference type="AlphaFoldDB" id="A0A0N1H8L1"/>
<sequence length="539" mass="61083">MPLNDQRWMQGADFPEDCGSQLCAQARLECALIPDQIPRTLRAVTDSESSRNGRTIVVCLDGTGDQFDGDNTNIVHLTSCLKKDAKSQLTYYQAGVGTYSTNGLITGFVSGIDAAIGSFLGLHLRDAYSFIVHSYKEGDKICLFGFSRGAYTARCLAGMIHKVGLLPPRNVAQIPFAYEIYKNDSPAGYKTSAEFKKTFCNNVDVYFLGLFDTVDSVGLMPRELPFNAGAKDRCRFFRHALALDERRAKFQVRQYYGIHDWARKPCNLYDIVRSIVRTLGAAPPPEADTVEAQLESPEQPQYHVKHSGVITHRPDTDVLEVWFAGHHSNVGGGAWPNAERHKMSNIPLRWLIRQCFECNTGIIFNTDALAEQGIDVHLLWPRYQPLQVPTMESSPFLLEQYSIGLPPKSKRSQALKPFERHKKKHGFYSLESLKTLLQDSSTEWLPEQIEDCFDALAADYNALQMKKLWWILEIWPVQFNVWNRLRGAWESFWGLNLAQPRPVHGAQPLLHWTVRYRMLNLGISSPARMQDNAVWKIVA</sequence>
<dbReference type="SUPFAM" id="SSF53474">
    <property type="entry name" value="alpha/beta-Hydrolases"/>
    <property type="match status" value="1"/>
</dbReference>
<protein>
    <recommendedName>
        <fullName evidence="1">T6SS Phospholipase effector Tle1-like catalytic domain-containing protein</fullName>
    </recommendedName>
</protein>
<dbReference type="OrthoDB" id="3162439at2759"/>
<reference evidence="2 3" key="1">
    <citation type="submission" date="2015-06" db="EMBL/GenBank/DDBJ databases">
        <title>Draft genome of the ant-associated black yeast Phialophora attae CBS 131958.</title>
        <authorList>
            <person name="Moreno L.F."/>
            <person name="Stielow B.J."/>
            <person name="de Hoog S."/>
            <person name="Vicente V.A."/>
            <person name="Weiss V.A."/>
            <person name="de Vries M."/>
            <person name="Cruz L.M."/>
            <person name="Souza E.M."/>
        </authorList>
    </citation>
    <scope>NUCLEOTIDE SEQUENCE [LARGE SCALE GENOMIC DNA]</scope>
    <source>
        <strain evidence="2 3">CBS 131958</strain>
    </source>
</reference>
<dbReference type="PANTHER" id="PTHR33840:SF2">
    <property type="entry name" value="TLE1 PHOSPHOLIPASE DOMAIN-CONTAINING PROTEIN"/>
    <property type="match status" value="1"/>
</dbReference>
<gene>
    <name evidence="2" type="ORF">AB675_3576</name>
</gene>
<dbReference type="GeneID" id="28735518"/>
<dbReference type="EMBL" id="LFJN01000014">
    <property type="protein sequence ID" value="KPI39710.1"/>
    <property type="molecule type" value="Genomic_DNA"/>
</dbReference>
<dbReference type="VEuPathDB" id="FungiDB:AB675_3576"/>
<proteinExistence type="predicted"/>
<dbReference type="InterPro" id="IPR018712">
    <property type="entry name" value="Tle1-like_cat"/>
</dbReference>
<dbReference type="Proteomes" id="UP000038010">
    <property type="component" value="Unassembled WGS sequence"/>
</dbReference>
<dbReference type="STRING" id="1664694.A0A0N1H8L1"/>
<evidence type="ECO:0000313" key="2">
    <source>
        <dbReference type="EMBL" id="KPI39710.1"/>
    </source>
</evidence>
<feature type="domain" description="T6SS Phospholipase effector Tle1-like catalytic" evidence="1">
    <location>
        <begin position="54"/>
        <end position="354"/>
    </location>
</feature>
<dbReference type="RefSeq" id="XP_017999673.1">
    <property type="nucleotide sequence ID" value="XM_018143638.1"/>
</dbReference>
<organism evidence="2 3">
    <name type="scientific">Cyphellophora attinorum</name>
    <dbReference type="NCBI Taxonomy" id="1664694"/>
    <lineage>
        <taxon>Eukaryota</taxon>
        <taxon>Fungi</taxon>
        <taxon>Dikarya</taxon>
        <taxon>Ascomycota</taxon>
        <taxon>Pezizomycotina</taxon>
        <taxon>Eurotiomycetes</taxon>
        <taxon>Chaetothyriomycetidae</taxon>
        <taxon>Chaetothyriales</taxon>
        <taxon>Cyphellophoraceae</taxon>
        <taxon>Cyphellophora</taxon>
    </lineage>
</organism>